<dbReference type="PANTHER" id="PTHR31437:SF1">
    <property type="entry name" value="PROTEIN SREK1IP1"/>
    <property type="match status" value="1"/>
</dbReference>
<feature type="compositionally biased region" description="Basic residues" evidence="5">
    <location>
        <begin position="87"/>
        <end position="105"/>
    </location>
</feature>
<sequence length="105" mass="12184">MASDQRGIEAFEKLLKGRDELVQKGTCRKCGAIGHLTFECKNFMKLSSSSKSTSEKKLTSIEQEKQRLEEMIRKTQDKIKKTDSSIRKHYKKDKSSRKKKKSRSK</sequence>
<keyword evidence="9" id="KW-1185">Reference proteome</keyword>
<feature type="region of interest" description="Disordered" evidence="5">
    <location>
        <begin position="74"/>
        <end position="105"/>
    </location>
</feature>
<dbReference type="InterPro" id="IPR001878">
    <property type="entry name" value="Znf_CCHC"/>
</dbReference>
<reference evidence="7 9" key="1">
    <citation type="journal article" date="2018" name="MBio">
        <title>Comparative Genomics Reveals the Core Gene Toolbox for the Fungus-Insect Symbiosis.</title>
        <authorList>
            <person name="Wang Y."/>
            <person name="Stata M."/>
            <person name="Wang W."/>
            <person name="Stajich J.E."/>
            <person name="White M.M."/>
            <person name="Moncalvo J.M."/>
        </authorList>
    </citation>
    <scope>NUCLEOTIDE SEQUENCE [LARGE SCALE GENOMIC DNA]</scope>
    <source>
        <strain evidence="7 9">SC-DP-2</strain>
    </source>
</reference>
<organism evidence="7 9">
    <name type="scientific">Smittium megazygosporum</name>
    <dbReference type="NCBI Taxonomy" id="133381"/>
    <lineage>
        <taxon>Eukaryota</taxon>
        <taxon>Fungi</taxon>
        <taxon>Fungi incertae sedis</taxon>
        <taxon>Zoopagomycota</taxon>
        <taxon>Kickxellomycotina</taxon>
        <taxon>Harpellomycetes</taxon>
        <taxon>Harpellales</taxon>
        <taxon>Legeriomycetaceae</taxon>
        <taxon>Smittium</taxon>
    </lineage>
</organism>
<dbReference type="GO" id="GO:0003676">
    <property type="term" value="F:nucleic acid binding"/>
    <property type="evidence" value="ECO:0007669"/>
    <property type="project" value="InterPro"/>
</dbReference>
<evidence type="ECO:0000256" key="2">
    <source>
        <dbReference type="ARBA" id="ARBA00022771"/>
    </source>
</evidence>
<feature type="compositionally biased region" description="Basic and acidic residues" evidence="5">
    <location>
        <begin position="74"/>
        <end position="86"/>
    </location>
</feature>
<dbReference type="Proteomes" id="UP000245609">
    <property type="component" value="Unassembled WGS sequence"/>
</dbReference>
<comment type="caution">
    <text evidence="7">The sequence shown here is derived from an EMBL/GenBank/DDBJ whole genome shotgun (WGS) entry which is preliminary data.</text>
</comment>
<evidence type="ECO:0000256" key="4">
    <source>
        <dbReference type="PROSITE-ProRule" id="PRU00047"/>
    </source>
</evidence>
<dbReference type="GO" id="GO:0008270">
    <property type="term" value="F:zinc ion binding"/>
    <property type="evidence" value="ECO:0007669"/>
    <property type="project" value="UniProtKB-KW"/>
</dbReference>
<dbReference type="OrthoDB" id="5596742at2759"/>
<evidence type="ECO:0000259" key="6">
    <source>
        <dbReference type="PROSITE" id="PS50158"/>
    </source>
</evidence>
<dbReference type="PROSITE" id="PS50158">
    <property type="entry name" value="ZF_CCHC"/>
    <property type="match status" value="1"/>
</dbReference>
<feature type="domain" description="CCHC-type" evidence="6">
    <location>
        <begin position="27"/>
        <end position="42"/>
    </location>
</feature>
<evidence type="ECO:0000256" key="5">
    <source>
        <dbReference type="SAM" id="MobiDB-lite"/>
    </source>
</evidence>
<evidence type="ECO:0000313" key="8">
    <source>
        <dbReference type="EMBL" id="PVV02350.1"/>
    </source>
</evidence>
<evidence type="ECO:0000313" key="9">
    <source>
        <dbReference type="Proteomes" id="UP000245609"/>
    </source>
</evidence>
<proteinExistence type="predicted"/>
<evidence type="ECO:0000256" key="3">
    <source>
        <dbReference type="ARBA" id="ARBA00022833"/>
    </source>
</evidence>
<evidence type="ECO:0000313" key="7">
    <source>
        <dbReference type="EMBL" id="PVU92337.1"/>
    </source>
</evidence>
<dbReference type="EMBL" id="MBFS01002802">
    <property type="protein sequence ID" value="PVU92337.1"/>
    <property type="molecule type" value="Genomic_DNA"/>
</dbReference>
<protein>
    <recommendedName>
        <fullName evidence="6">CCHC-type domain-containing protein</fullName>
    </recommendedName>
</protein>
<accession>A0A2T9YJ25</accession>
<dbReference type="PANTHER" id="PTHR31437">
    <property type="entry name" value="SREK1IP1 FAMILY MEMBER"/>
    <property type="match status" value="1"/>
</dbReference>
<gene>
    <name evidence="8" type="ORF">BB560_003200</name>
    <name evidence="7" type="ORF">BB560_006063</name>
</gene>
<keyword evidence="1" id="KW-0479">Metal-binding</keyword>
<name>A0A2T9YJ25_9FUNG</name>
<dbReference type="EMBL" id="MBFS01000497">
    <property type="protein sequence ID" value="PVV02350.1"/>
    <property type="molecule type" value="Genomic_DNA"/>
</dbReference>
<keyword evidence="3" id="KW-0862">Zinc</keyword>
<dbReference type="AlphaFoldDB" id="A0A2T9YJ25"/>
<evidence type="ECO:0000256" key="1">
    <source>
        <dbReference type="ARBA" id="ARBA00022723"/>
    </source>
</evidence>
<dbReference type="InterPro" id="IPR036875">
    <property type="entry name" value="Znf_CCHC_sf"/>
</dbReference>
<keyword evidence="2 4" id="KW-0863">Zinc-finger</keyword>
<dbReference type="SUPFAM" id="SSF57756">
    <property type="entry name" value="Retrovirus zinc finger-like domains"/>
    <property type="match status" value="1"/>
</dbReference>
<dbReference type="Pfam" id="PF13917">
    <property type="entry name" value="zf-CCHC_3"/>
    <property type="match status" value="1"/>
</dbReference>